<dbReference type="InterPro" id="IPR001650">
    <property type="entry name" value="Helicase_C-like"/>
</dbReference>
<dbReference type="RefSeq" id="XP_067077525.1">
    <property type="nucleotide sequence ID" value="XM_067221424.1"/>
</dbReference>
<keyword evidence="10" id="KW-0496">Mitochondrion</keyword>
<dbReference type="InterPro" id="IPR041082">
    <property type="entry name" value="Suv3_C_1"/>
</dbReference>
<evidence type="ECO:0000256" key="10">
    <source>
        <dbReference type="ARBA" id="ARBA00023128"/>
    </source>
</evidence>
<sequence>MRRLSVTAPVLFLCFKSYCTNHGEGKLIQTVCDYIYRSSSAREQLRQLIHDMSVENALRHLGEFSEEGCSGATPPWLGELVQAPGDLERINIVLREFGVWYIARKAPLRVTMGEPWDWYPKARFMRRRFIFHHGPTNSGKTHAALEELVKAKSGVYCAPIKALAAQVWKRINASVPCDLLIGDERQFGGGAEHVSCTVEMTPIDYQIDVGVIDEVQMIGDGDRGWAWTRAILGLPAREIHLCGEERAIPLIRSLLYKTRELKGLRLVPHQRLAPLRTSAALGGDLRQVENGDCLVCFSRKMIFAMKSQLEKLPGVAAHYIYGSMPFAVREAQADAFNRGVREAVEGKDSKKHVLVSTDAIAYGLNMSIERIIFVSMKKFDGKQMTSLPQATTVQVAGRAGRFGVLRANTFGRCTTLHADDFPTLESAINARLSPLQRAGLLPTADILELYVTMNSDKKRLKTSGVVPQDVFYGHVKDFSSQCKTSDLFFPCDLSRSLLQVARELDAVPGLSLTDRILFCYVPVNTRNKDTFDLLRCFARDHATGGPVRLRIDEEFEQLVGQCAHLKTHKDSERAHRILSRMEDLYRHAEMYCWLSWRFGNTFIYLEAGSALKERIVAKMDELLRRL</sequence>
<accession>A0A1G4I2Q4</accession>
<dbReference type="InterPro" id="IPR027417">
    <property type="entry name" value="P-loop_NTPase"/>
</dbReference>
<evidence type="ECO:0000256" key="1">
    <source>
        <dbReference type="ARBA" id="ARBA00001936"/>
    </source>
</evidence>
<dbReference type="AlphaFoldDB" id="A0A1G4I2Q4"/>
<dbReference type="Pfam" id="PF12513">
    <property type="entry name" value="SUV3_C"/>
    <property type="match status" value="1"/>
</dbReference>
<dbReference type="GO" id="GO:0045025">
    <property type="term" value="C:mitochondrial degradosome"/>
    <property type="evidence" value="ECO:0007669"/>
    <property type="project" value="TreeGrafter"/>
</dbReference>
<keyword evidence="8" id="KW-0067">ATP-binding</keyword>
<protein>
    <recommendedName>
        <fullName evidence="4">RNA helicase</fullName>
        <ecNumber evidence="4">3.6.4.13</ecNumber>
    </recommendedName>
</protein>
<comment type="catalytic activity">
    <reaction evidence="11">
        <text>ATP + H2O = ADP + phosphate + H(+)</text>
        <dbReference type="Rhea" id="RHEA:13065"/>
        <dbReference type="ChEBI" id="CHEBI:15377"/>
        <dbReference type="ChEBI" id="CHEBI:15378"/>
        <dbReference type="ChEBI" id="CHEBI:30616"/>
        <dbReference type="ChEBI" id="CHEBI:43474"/>
        <dbReference type="ChEBI" id="CHEBI:456216"/>
        <dbReference type="EC" id="3.6.4.13"/>
    </reaction>
</comment>
<dbReference type="Proteomes" id="UP000195570">
    <property type="component" value="Unassembled WGS sequence"/>
</dbReference>
<dbReference type="InterPro" id="IPR050699">
    <property type="entry name" value="RNA-DNA_Helicase"/>
</dbReference>
<dbReference type="GO" id="GO:0003724">
    <property type="term" value="F:RNA helicase activity"/>
    <property type="evidence" value="ECO:0007669"/>
    <property type="project" value="UniProtKB-EC"/>
</dbReference>
<evidence type="ECO:0000256" key="7">
    <source>
        <dbReference type="ARBA" id="ARBA00022806"/>
    </source>
</evidence>
<evidence type="ECO:0000256" key="2">
    <source>
        <dbReference type="ARBA" id="ARBA00001946"/>
    </source>
</evidence>
<dbReference type="FunFam" id="1.20.272.40:FF:000010">
    <property type="entry name" value="Putative RNA helicase"/>
    <property type="match status" value="1"/>
</dbReference>
<dbReference type="PANTHER" id="PTHR12131:SF1">
    <property type="entry name" value="ATP-DEPENDENT RNA HELICASE SUPV3L1, MITOCHONDRIAL-RELATED"/>
    <property type="match status" value="1"/>
</dbReference>
<dbReference type="InterPro" id="IPR055206">
    <property type="entry name" value="DEXQc_SUV3"/>
</dbReference>
<dbReference type="SMART" id="SM00490">
    <property type="entry name" value="HELICc"/>
    <property type="match status" value="1"/>
</dbReference>
<evidence type="ECO:0000313" key="13">
    <source>
        <dbReference type="EMBL" id="SCU66035.1"/>
    </source>
</evidence>
<evidence type="ECO:0000256" key="6">
    <source>
        <dbReference type="ARBA" id="ARBA00022801"/>
    </source>
</evidence>
<keyword evidence="9" id="KW-0809">Transit peptide</keyword>
<dbReference type="Pfam" id="PF00271">
    <property type="entry name" value="Helicase_C"/>
    <property type="match status" value="1"/>
</dbReference>
<evidence type="ECO:0000259" key="12">
    <source>
        <dbReference type="PROSITE" id="PS51194"/>
    </source>
</evidence>
<dbReference type="PANTHER" id="PTHR12131">
    <property type="entry name" value="ATP-DEPENDENT RNA AND DNA HELICASE"/>
    <property type="match status" value="1"/>
</dbReference>
<evidence type="ECO:0000256" key="9">
    <source>
        <dbReference type="ARBA" id="ARBA00022946"/>
    </source>
</evidence>
<evidence type="ECO:0000256" key="3">
    <source>
        <dbReference type="ARBA" id="ARBA00004173"/>
    </source>
</evidence>
<evidence type="ECO:0000256" key="5">
    <source>
        <dbReference type="ARBA" id="ARBA00022741"/>
    </source>
</evidence>
<dbReference type="Gene3D" id="3.40.50.300">
    <property type="entry name" value="P-loop containing nucleotide triphosphate hydrolases"/>
    <property type="match status" value="2"/>
</dbReference>
<evidence type="ECO:0000256" key="8">
    <source>
        <dbReference type="ARBA" id="ARBA00022840"/>
    </source>
</evidence>
<dbReference type="FunFam" id="3.40.50.300:FF:000269">
    <property type="entry name" value="ATP-dependent RNA helicase SUPV3L1, mitochondrial"/>
    <property type="match status" value="1"/>
</dbReference>
<comment type="caution">
    <text evidence="13">The sequence shown here is derived from an EMBL/GenBank/DDBJ whole genome shotgun (WGS) entry which is preliminary data.</text>
</comment>
<gene>
    <name evidence="13" type="ORF">TEOVI_000515800</name>
</gene>
<dbReference type="GeneID" id="92379098"/>
<dbReference type="Pfam" id="PF22527">
    <property type="entry name" value="DEXQc_Suv3"/>
    <property type="match status" value="1"/>
</dbReference>
<keyword evidence="6" id="KW-0378">Hydrolase</keyword>
<feature type="domain" description="Helicase C-terminal" evidence="12">
    <location>
        <begin position="280"/>
        <end position="443"/>
    </location>
</feature>
<evidence type="ECO:0000256" key="11">
    <source>
        <dbReference type="ARBA" id="ARBA00047984"/>
    </source>
</evidence>
<organism evidence="13 14">
    <name type="scientific">Trypanosoma equiperdum</name>
    <dbReference type="NCBI Taxonomy" id="5694"/>
    <lineage>
        <taxon>Eukaryota</taxon>
        <taxon>Discoba</taxon>
        <taxon>Euglenozoa</taxon>
        <taxon>Kinetoplastea</taxon>
        <taxon>Metakinetoplastina</taxon>
        <taxon>Trypanosomatida</taxon>
        <taxon>Trypanosomatidae</taxon>
        <taxon>Trypanosoma</taxon>
    </lineage>
</organism>
<dbReference type="GO" id="GO:0000965">
    <property type="term" value="P:mitochondrial RNA 3'-end processing"/>
    <property type="evidence" value="ECO:0007669"/>
    <property type="project" value="TreeGrafter"/>
</dbReference>
<dbReference type="PROSITE" id="PS51194">
    <property type="entry name" value="HELICASE_CTER"/>
    <property type="match status" value="1"/>
</dbReference>
<keyword evidence="14" id="KW-1185">Reference proteome</keyword>
<dbReference type="CDD" id="cd17913">
    <property type="entry name" value="DEXQc_Suv3"/>
    <property type="match status" value="1"/>
</dbReference>
<proteinExistence type="predicted"/>
<dbReference type="GO" id="GO:0005524">
    <property type="term" value="F:ATP binding"/>
    <property type="evidence" value="ECO:0007669"/>
    <property type="project" value="UniProtKB-KW"/>
</dbReference>
<reference evidence="13" key="1">
    <citation type="submission" date="2016-09" db="EMBL/GenBank/DDBJ databases">
        <authorList>
            <person name="Hebert L."/>
            <person name="Moumen B."/>
        </authorList>
    </citation>
    <scope>NUCLEOTIDE SEQUENCE [LARGE SCALE GENOMIC DNA]</scope>
    <source>
        <strain evidence="13">OVI</strain>
    </source>
</reference>
<dbReference type="VEuPathDB" id="TriTrypDB:TEOVI_000515800"/>
<evidence type="ECO:0000313" key="14">
    <source>
        <dbReference type="Proteomes" id="UP000195570"/>
    </source>
</evidence>
<dbReference type="EC" id="3.6.4.13" evidence="4"/>
<dbReference type="InterPro" id="IPR022192">
    <property type="entry name" value="SUV3_C"/>
</dbReference>
<name>A0A1G4I2Q4_TRYEQ</name>
<comment type="cofactor">
    <cofactor evidence="2">
        <name>Mg(2+)</name>
        <dbReference type="ChEBI" id="CHEBI:18420"/>
    </cofactor>
</comment>
<dbReference type="Pfam" id="PF18147">
    <property type="entry name" value="Suv3_C_1"/>
    <property type="match status" value="1"/>
</dbReference>
<comment type="subcellular location">
    <subcellularLocation>
        <location evidence="3">Mitochondrion</location>
    </subcellularLocation>
</comment>
<keyword evidence="7 13" id="KW-0347">Helicase</keyword>
<evidence type="ECO:0000256" key="4">
    <source>
        <dbReference type="ARBA" id="ARBA00012552"/>
    </source>
</evidence>
<dbReference type="Gene3D" id="1.20.58.1080">
    <property type="match status" value="1"/>
</dbReference>
<keyword evidence="5" id="KW-0547">Nucleotide-binding</keyword>
<dbReference type="SUPFAM" id="SSF52540">
    <property type="entry name" value="P-loop containing nucleoside triphosphate hydrolases"/>
    <property type="match status" value="1"/>
</dbReference>
<dbReference type="GO" id="GO:0016787">
    <property type="term" value="F:hydrolase activity"/>
    <property type="evidence" value="ECO:0007669"/>
    <property type="project" value="UniProtKB-KW"/>
</dbReference>
<comment type="cofactor">
    <cofactor evidence="1">
        <name>Mn(2+)</name>
        <dbReference type="ChEBI" id="CHEBI:29035"/>
    </cofactor>
</comment>
<dbReference type="InterPro" id="IPR044774">
    <property type="entry name" value="Suv3_DEXQc"/>
</dbReference>
<dbReference type="EMBL" id="CZPT02000494">
    <property type="protein sequence ID" value="SCU66035.1"/>
    <property type="molecule type" value="Genomic_DNA"/>
</dbReference>
<dbReference type="Gene3D" id="1.20.272.40">
    <property type="match status" value="1"/>
</dbReference>